<sequence length="104" mass="11713">MRYYKAPMVPMTSINGVGNDTPLQLIYWDGDFDVSPGAVYGDGDGHINLISMLVFDKEMRRQSSQNNMFKSVKINKAKHATIVTDDFALERVIQEVLEVNQNSS</sequence>
<keyword evidence="2" id="KW-1185">Reference proteome</keyword>
<name>A0A5J9VSJ2_9POAL</name>
<dbReference type="AlphaFoldDB" id="A0A5J9VSJ2"/>
<gene>
    <name evidence="1" type="ORF">EJB05_12807</name>
</gene>
<accession>A0A5J9VSJ2</accession>
<dbReference type="EMBL" id="RWGY01000007">
    <property type="protein sequence ID" value="TVU39392.1"/>
    <property type="molecule type" value="Genomic_DNA"/>
</dbReference>
<dbReference type="Gramene" id="TVU39392">
    <property type="protein sequence ID" value="TVU39392"/>
    <property type="gene ID" value="EJB05_12807"/>
</dbReference>
<comment type="caution">
    <text evidence="1">The sequence shown here is derived from an EMBL/GenBank/DDBJ whole genome shotgun (WGS) entry which is preliminary data.</text>
</comment>
<feature type="non-terminal residue" evidence="1">
    <location>
        <position position="1"/>
    </location>
</feature>
<evidence type="ECO:0000313" key="2">
    <source>
        <dbReference type="Proteomes" id="UP000324897"/>
    </source>
</evidence>
<protein>
    <submittedName>
        <fullName evidence="1">Uncharacterized protein</fullName>
    </submittedName>
</protein>
<organism evidence="1 2">
    <name type="scientific">Eragrostis curvula</name>
    <name type="common">weeping love grass</name>
    <dbReference type="NCBI Taxonomy" id="38414"/>
    <lineage>
        <taxon>Eukaryota</taxon>
        <taxon>Viridiplantae</taxon>
        <taxon>Streptophyta</taxon>
        <taxon>Embryophyta</taxon>
        <taxon>Tracheophyta</taxon>
        <taxon>Spermatophyta</taxon>
        <taxon>Magnoliopsida</taxon>
        <taxon>Liliopsida</taxon>
        <taxon>Poales</taxon>
        <taxon>Poaceae</taxon>
        <taxon>PACMAD clade</taxon>
        <taxon>Chloridoideae</taxon>
        <taxon>Eragrostideae</taxon>
        <taxon>Eragrostidinae</taxon>
        <taxon>Eragrostis</taxon>
    </lineage>
</organism>
<reference evidence="1 2" key="1">
    <citation type="journal article" date="2019" name="Sci. Rep.">
        <title>A high-quality genome of Eragrostis curvula grass provides insights into Poaceae evolution and supports new strategies to enhance forage quality.</title>
        <authorList>
            <person name="Carballo J."/>
            <person name="Santos B.A.C.M."/>
            <person name="Zappacosta D."/>
            <person name="Garbus I."/>
            <person name="Selva J.P."/>
            <person name="Gallo C.A."/>
            <person name="Diaz A."/>
            <person name="Albertini E."/>
            <person name="Caccamo M."/>
            <person name="Echenique V."/>
        </authorList>
    </citation>
    <scope>NUCLEOTIDE SEQUENCE [LARGE SCALE GENOMIC DNA]</scope>
    <source>
        <strain evidence="2">cv. Victoria</strain>
        <tissue evidence="1">Leaf</tissue>
    </source>
</reference>
<dbReference type="Proteomes" id="UP000324897">
    <property type="component" value="Chromosome 4"/>
</dbReference>
<evidence type="ECO:0000313" key="1">
    <source>
        <dbReference type="EMBL" id="TVU39392.1"/>
    </source>
</evidence>
<dbReference type="OrthoDB" id="599078at2759"/>
<proteinExistence type="predicted"/>